<evidence type="ECO:0000313" key="4">
    <source>
        <dbReference type="EMBL" id="MCX2982093.1"/>
    </source>
</evidence>
<comment type="caution">
    <text evidence="4">The sequence shown here is derived from an EMBL/GenBank/DDBJ whole genome shotgun (WGS) entry which is preliminary data.</text>
</comment>
<evidence type="ECO:0000256" key="2">
    <source>
        <dbReference type="RuleBase" id="RU000397"/>
    </source>
</evidence>
<dbReference type="EMBL" id="SHNN01000003">
    <property type="protein sequence ID" value="MCX2982093.1"/>
    <property type="molecule type" value="Genomic_DNA"/>
</dbReference>
<comment type="similarity">
    <text evidence="2">Belongs to the glyceraldehyde-3-phosphate dehydrogenase family.</text>
</comment>
<dbReference type="SUPFAM" id="SSF55347">
    <property type="entry name" value="Glyceraldehyde-3-phosphate dehydrogenase-like, C-terminal domain"/>
    <property type="match status" value="1"/>
</dbReference>
<gene>
    <name evidence="4" type="ORF">EYC98_14625</name>
</gene>
<organism evidence="4 5">
    <name type="scientific">Candidatus Litorirhabdus singularis</name>
    <dbReference type="NCBI Taxonomy" id="2518993"/>
    <lineage>
        <taxon>Bacteria</taxon>
        <taxon>Pseudomonadati</taxon>
        <taxon>Pseudomonadota</taxon>
        <taxon>Gammaproteobacteria</taxon>
        <taxon>Cellvibrionales</taxon>
        <taxon>Halieaceae</taxon>
        <taxon>Candidatus Litorirhabdus</taxon>
    </lineage>
</organism>
<dbReference type="InterPro" id="IPR020831">
    <property type="entry name" value="GlycerAld/Erythrose_P_DH"/>
</dbReference>
<dbReference type="PIRSF" id="PIRSF000149">
    <property type="entry name" value="GAP_DH"/>
    <property type="match status" value="1"/>
</dbReference>
<dbReference type="RefSeq" id="WP_279246124.1">
    <property type="nucleotide sequence ID" value="NZ_SHNN01000003.1"/>
</dbReference>
<evidence type="ECO:0000313" key="5">
    <source>
        <dbReference type="Proteomes" id="UP001143362"/>
    </source>
</evidence>
<dbReference type="InterPro" id="IPR020828">
    <property type="entry name" value="GlycerAld_3-P_DH_NAD(P)-bd"/>
</dbReference>
<dbReference type="InterPro" id="IPR020829">
    <property type="entry name" value="GlycerAld_3-P_DH_cat"/>
</dbReference>
<dbReference type="Pfam" id="PF02800">
    <property type="entry name" value="Gp_dh_C"/>
    <property type="match status" value="1"/>
</dbReference>
<protein>
    <submittedName>
        <fullName evidence="4">Glyceraldehyde-3-phosphate dehydrogenase</fullName>
    </submittedName>
</protein>
<dbReference type="PANTHER" id="PTHR43148">
    <property type="entry name" value="GLYCERALDEHYDE-3-PHOSPHATE DEHYDROGENASE 2"/>
    <property type="match status" value="1"/>
</dbReference>
<evidence type="ECO:0000256" key="1">
    <source>
        <dbReference type="ARBA" id="ARBA00023002"/>
    </source>
</evidence>
<dbReference type="Proteomes" id="UP001143362">
    <property type="component" value="Unassembled WGS sequence"/>
</dbReference>
<sequence length="340" mass="36954">MTQKKPIRVGIMGFGQTGRQIYDLASRSDDVEVVAIADIGKPDILSYLLRSEVKQPERHTLEGNFLVNPNFKTRLMGIDTPAETPWDIFGVDAVIDSTGIYGDSGSMHDHLNNGAGRVILRTLPADTIDRIVMPGINESSITAADRMISAGSATTTALCLLLNILSRHFDIECGSMTTIHAYTSDQVLQDYAGSDMRRSRSAAKNIIPNGHEAQHWLGRVLPQFEGKITTSALNVPIHEGCLLDTNLVLSDASVTVEDINDAVRNSVGDYPGIVDVVEDPIVSSDVIGNPHSLLFDTKGTIKAGETIFKTLGWYENLGHAARLLDVVRLYAELDRQEGAA</sequence>
<dbReference type="InterPro" id="IPR036291">
    <property type="entry name" value="NAD(P)-bd_dom_sf"/>
</dbReference>
<dbReference type="Pfam" id="PF00044">
    <property type="entry name" value="Gp_dh_N"/>
    <property type="match status" value="1"/>
</dbReference>
<feature type="domain" description="Glyceraldehyde 3-phosphate dehydrogenase NAD(P) binding" evidence="3">
    <location>
        <begin position="7"/>
        <end position="153"/>
    </location>
</feature>
<keyword evidence="5" id="KW-1185">Reference proteome</keyword>
<proteinExistence type="inferred from homology"/>
<name>A0ABT3TIE9_9GAMM</name>
<dbReference type="SUPFAM" id="SSF51735">
    <property type="entry name" value="NAD(P)-binding Rossmann-fold domains"/>
    <property type="match status" value="1"/>
</dbReference>
<evidence type="ECO:0000259" key="3">
    <source>
        <dbReference type="SMART" id="SM00846"/>
    </source>
</evidence>
<dbReference type="SMART" id="SM00846">
    <property type="entry name" value="Gp_dh_N"/>
    <property type="match status" value="1"/>
</dbReference>
<accession>A0ABT3TIE9</accession>
<dbReference type="Gene3D" id="3.30.360.10">
    <property type="entry name" value="Dihydrodipicolinate Reductase, domain 2"/>
    <property type="match status" value="1"/>
</dbReference>
<dbReference type="Gene3D" id="3.40.50.720">
    <property type="entry name" value="NAD(P)-binding Rossmann-like Domain"/>
    <property type="match status" value="1"/>
</dbReference>
<reference evidence="4" key="1">
    <citation type="submission" date="2019-02" db="EMBL/GenBank/DDBJ databases">
        <authorList>
            <person name="Li S.-H."/>
        </authorList>
    </citation>
    <scope>NUCLEOTIDE SEQUENCE</scope>
    <source>
        <strain evidence="4">IMCC14734</strain>
    </source>
</reference>
<keyword evidence="1" id="KW-0560">Oxidoreductase</keyword>
<dbReference type="PRINTS" id="PR00078">
    <property type="entry name" value="G3PDHDRGNASE"/>
</dbReference>